<organism evidence="1 2">
    <name type="scientific">Caudoviricetes sp. vir335</name>
    <dbReference type="NCBI Taxonomy" id="3068357"/>
    <lineage>
        <taxon>Viruses</taxon>
        <taxon>Duplodnaviria</taxon>
        <taxon>Heunggongvirae</taxon>
        <taxon>Uroviricota</taxon>
        <taxon>Caudoviricetes</taxon>
    </lineage>
</organism>
<proteinExistence type="predicted"/>
<evidence type="ECO:0000313" key="2">
    <source>
        <dbReference type="Proteomes" id="UP001302000"/>
    </source>
</evidence>
<sequence length="64" mass="7289">MNRNEKGMNGSIVSTKRVVKHGTSLGLNLTRELKLLGADYGDEVVVMLKRCDEGEYEYDRRLDD</sequence>
<reference evidence="1 2" key="1">
    <citation type="journal article" date="2023" name="Nat. Microbiol.">
        <title>A compendium of viruses from methanogenic archaea reveals their diversity and adaptations to the gut environment.</title>
        <authorList>
            <person name="Medvedeva S."/>
            <person name="Borrel G."/>
            <person name="Krupovic M."/>
            <person name="Gribaldo S."/>
        </authorList>
    </citation>
    <scope>NUCLEOTIDE SEQUENCE [LARGE SCALE GENOMIC DNA]</scope>
</reference>
<accession>A0AA86Y5Q2</accession>
<dbReference type="Proteomes" id="UP001302000">
    <property type="component" value="Segment"/>
</dbReference>
<evidence type="ECO:0000313" key="1">
    <source>
        <dbReference type="EMBL" id="DBA35658.1"/>
    </source>
</evidence>
<name>A0AA86Y5Q2_9CAUD</name>
<dbReference type="GeneID" id="301841405"/>
<dbReference type="RefSeq" id="YP_013605562.1">
    <property type="nucleotide sequence ID" value="NC_134205.1"/>
</dbReference>
<dbReference type="EMBL" id="BK063680">
    <property type="protein sequence ID" value="DBA35658.1"/>
    <property type="molecule type" value="Genomic_DNA"/>
</dbReference>
<gene>
    <name evidence="1" type="ORF">vir335_00103</name>
</gene>
<keyword evidence="2" id="KW-1185">Reference proteome</keyword>
<protein>
    <submittedName>
        <fullName evidence="1">Uncharacterized protein</fullName>
    </submittedName>
</protein>